<keyword evidence="4" id="KW-1185">Reference proteome</keyword>
<accession>A0ABR2UMR5</accession>
<dbReference type="EMBL" id="JARVKF010000411">
    <property type="protein sequence ID" value="KAK9415861.1"/>
    <property type="molecule type" value="Genomic_DNA"/>
</dbReference>
<proteinExistence type="predicted"/>
<gene>
    <name evidence="3" type="ORF">SUNI508_09990</name>
</gene>
<protein>
    <submittedName>
        <fullName evidence="3">NACHT domain-containing protein</fullName>
    </submittedName>
</protein>
<keyword evidence="1" id="KW-0677">Repeat</keyword>
<evidence type="ECO:0000313" key="4">
    <source>
        <dbReference type="Proteomes" id="UP001408356"/>
    </source>
</evidence>
<dbReference type="Proteomes" id="UP001408356">
    <property type="component" value="Unassembled WGS sequence"/>
</dbReference>
<reference evidence="3 4" key="1">
    <citation type="journal article" date="2024" name="J. Plant Pathol.">
        <title>Sequence and assembly of the genome of Seiridium unicorne, isolate CBS 538.82, causal agent of cypress canker disease.</title>
        <authorList>
            <person name="Scali E."/>
            <person name="Rocca G.D."/>
            <person name="Danti R."/>
            <person name="Garbelotto M."/>
            <person name="Barberini S."/>
            <person name="Baroncelli R."/>
            <person name="Emiliani G."/>
        </authorList>
    </citation>
    <scope>NUCLEOTIDE SEQUENCE [LARGE SCALE GENOMIC DNA]</scope>
    <source>
        <strain evidence="3 4">BM-138-508</strain>
    </source>
</reference>
<dbReference type="SUPFAM" id="SSF48403">
    <property type="entry name" value="Ankyrin repeat"/>
    <property type="match status" value="1"/>
</dbReference>
<sequence>MPKYRQDSDHKYGNDTIMFDVARDGDSELLEFLLMTKRFDISAKDPYVRTVLGSATREEKSIGLLLASEGINANCQDSLGQTAIFMPAIGGRLQIVKLLLATAGFLPDLKDHSGRTALSYAAGTWKEQAETVEALLQSDRVDPDTRDQDGRTPFSYASERGHGLHATFGGYWKGNC</sequence>
<dbReference type="InterPro" id="IPR036770">
    <property type="entry name" value="Ankyrin_rpt-contain_sf"/>
</dbReference>
<dbReference type="PANTHER" id="PTHR24201">
    <property type="entry name" value="ANK_REP_REGION DOMAIN-CONTAINING PROTEIN"/>
    <property type="match status" value="1"/>
</dbReference>
<evidence type="ECO:0000256" key="1">
    <source>
        <dbReference type="ARBA" id="ARBA00022737"/>
    </source>
</evidence>
<keyword evidence="2" id="KW-0040">ANK repeat</keyword>
<evidence type="ECO:0000313" key="3">
    <source>
        <dbReference type="EMBL" id="KAK9415861.1"/>
    </source>
</evidence>
<dbReference type="Gene3D" id="1.25.40.20">
    <property type="entry name" value="Ankyrin repeat-containing domain"/>
    <property type="match status" value="1"/>
</dbReference>
<comment type="caution">
    <text evidence="3">The sequence shown here is derived from an EMBL/GenBank/DDBJ whole genome shotgun (WGS) entry which is preliminary data.</text>
</comment>
<dbReference type="PANTHER" id="PTHR24201:SF16">
    <property type="entry name" value="ANKYRIN-1-LIKE-RELATED"/>
    <property type="match status" value="1"/>
</dbReference>
<organism evidence="3 4">
    <name type="scientific">Seiridium unicorne</name>
    <dbReference type="NCBI Taxonomy" id="138068"/>
    <lineage>
        <taxon>Eukaryota</taxon>
        <taxon>Fungi</taxon>
        <taxon>Dikarya</taxon>
        <taxon>Ascomycota</taxon>
        <taxon>Pezizomycotina</taxon>
        <taxon>Sordariomycetes</taxon>
        <taxon>Xylariomycetidae</taxon>
        <taxon>Amphisphaeriales</taxon>
        <taxon>Sporocadaceae</taxon>
        <taxon>Seiridium</taxon>
    </lineage>
</organism>
<dbReference type="InterPro" id="IPR050776">
    <property type="entry name" value="Ank_Repeat/CDKN_Inhibitor"/>
</dbReference>
<name>A0ABR2UMR5_9PEZI</name>
<evidence type="ECO:0000256" key="2">
    <source>
        <dbReference type="ARBA" id="ARBA00023043"/>
    </source>
</evidence>
<dbReference type="InterPro" id="IPR002110">
    <property type="entry name" value="Ankyrin_rpt"/>
</dbReference>
<dbReference type="Pfam" id="PF12796">
    <property type="entry name" value="Ank_2"/>
    <property type="match status" value="1"/>
</dbReference>